<keyword evidence="9" id="KW-0645">Protease</keyword>
<dbReference type="InterPro" id="IPR035952">
    <property type="entry name" value="Rhomboid-like_sf"/>
</dbReference>
<evidence type="ECO:0000313" key="9">
    <source>
        <dbReference type="EMBL" id="MEN0642235.1"/>
    </source>
</evidence>
<keyword evidence="5 7" id="KW-1133">Transmembrane helix</keyword>
<dbReference type="InterPro" id="IPR022764">
    <property type="entry name" value="Peptidase_S54_rhomboid_dom"/>
</dbReference>
<dbReference type="GO" id="GO:0008233">
    <property type="term" value="F:peptidase activity"/>
    <property type="evidence" value="ECO:0007669"/>
    <property type="project" value="UniProtKB-KW"/>
</dbReference>
<dbReference type="Pfam" id="PF01694">
    <property type="entry name" value="Rhomboid"/>
    <property type="match status" value="1"/>
</dbReference>
<keyword evidence="4 9" id="KW-0378">Hydrolase</keyword>
<sequence length="250" mass="28709">MFIRNESFYSFRKNYPVITILVAIHLILFLWVNFFPFGNQVLFWMIGSNLQVMFGEVWRLVTPIFLHRDLMHVVFNSFSLVIFGPAIERILGTVKFTAVYLLSGILANIATYFLGDITYLHLGASGAIFGLFGVLVYMIWARRDLIDRANSQLVITIIIIALVMTFVNPGINILAHLFGFIAGMALAPLFTIGAKPYQARHYNRHVHDSEEPSFNPNRWANQEKKKQKKKIIWIVVAVIVVVLMIIRFME</sequence>
<feature type="transmembrane region" description="Helical" evidence="7">
    <location>
        <begin position="231"/>
        <end position="249"/>
    </location>
</feature>
<keyword evidence="6 7" id="KW-0472">Membrane</keyword>
<evidence type="ECO:0000256" key="2">
    <source>
        <dbReference type="ARBA" id="ARBA00009045"/>
    </source>
</evidence>
<evidence type="ECO:0000313" key="10">
    <source>
        <dbReference type="Proteomes" id="UP001418796"/>
    </source>
</evidence>
<name>A0ABU9VEB0_9BACI</name>
<dbReference type="EMBL" id="JBCITK010000001">
    <property type="protein sequence ID" value="MEN0642235.1"/>
    <property type="molecule type" value="Genomic_DNA"/>
</dbReference>
<dbReference type="InterPro" id="IPR050925">
    <property type="entry name" value="Rhomboid_protease_S54"/>
</dbReference>
<dbReference type="Gene3D" id="1.20.1540.10">
    <property type="entry name" value="Rhomboid-like"/>
    <property type="match status" value="1"/>
</dbReference>
<evidence type="ECO:0000256" key="6">
    <source>
        <dbReference type="ARBA" id="ARBA00023136"/>
    </source>
</evidence>
<keyword evidence="10" id="KW-1185">Reference proteome</keyword>
<feature type="transmembrane region" description="Helical" evidence="7">
    <location>
        <begin position="177"/>
        <end position="194"/>
    </location>
</feature>
<dbReference type="Proteomes" id="UP001418796">
    <property type="component" value="Unassembled WGS sequence"/>
</dbReference>
<organism evidence="9 10">
    <name type="scientific">Alkalicoccobacillus gibsonii</name>
    <dbReference type="NCBI Taxonomy" id="79881"/>
    <lineage>
        <taxon>Bacteria</taxon>
        <taxon>Bacillati</taxon>
        <taxon>Bacillota</taxon>
        <taxon>Bacilli</taxon>
        <taxon>Bacillales</taxon>
        <taxon>Bacillaceae</taxon>
        <taxon>Alkalicoccobacillus</taxon>
    </lineage>
</organism>
<dbReference type="PANTHER" id="PTHR43731">
    <property type="entry name" value="RHOMBOID PROTEASE"/>
    <property type="match status" value="1"/>
</dbReference>
<proteinExistence type="inferred from homology"/>
<evidence type="ECO:0000259" key="8">
    <source>
        <dbReference type="Pfam" id="PF01694"/>
    </source>
</evidence>
<evidence type="ECO:0000256" key="1">
    <source>
        <dbReference type="ARBA" id="ARBA00004141"/>
    </source>
</evidence>
<comment type="subcellular location">
    <subcellularLocation>
        <location evidence="1">Membrane</location>
        <topology evidence="1">Multi-pass membrane protein</topology>
    </subcellularLocation>
</comment>
<keyword evidence="3 7" id="KW-0812">Transmembrane</keyword>
<feature type="transmembrane region" description="Helical" evidence="7">
    <location>
        <begin position="153"/>
        <end position="171"/>
    </location>
</feature>
<protein>
    <submittedName>
        <fullName evidence="9">Rhomboid family intramembrane serine protease</fullName>
        <ecNumber evidence="9">3.4.21.-</ecNumber>
    </submittedName>
</protein>
<accession>A0ABU9VEB0</accession>
<evidence type="ECO:0000256" key="5">
    <source>
        <dbReference type="ARBA" id="ARBA00022989"/>
    </source>
</evidence>
<evidence type="ECO:0000256" key="3">
    <source>
        <dbReference type="ARBA" id="ARBA00022692"/>
    </source>
</evidence>
<dbReference type="GO" id="GO:0006508">
    <property type="term" value="P:proteolysis"/>
    <property type="evidence" value="ECO:0007669"/>
    <property type="project" value="UniProtKB-KW"/>
</dbReference>
<dbReference type="RefSeq" id="WP_343129374.1">
    <property type="nucleotide sequence ID" value="NZ_JBCITK010000001.1"/>
</dbReference>
<feature type="transmembrane region" description="Helical" evidence="7">
    <location>
        <begin position="15"/>
        <end position="34"/>
    </location>
</feature>
<comment type="similarity">
    <text evidence="2">Belongs to the peptidase S54 family.</text>
</comment>
<feature type="transmembrane region" description="Helical" evidence="7">
    <location>
        <begin position="94"/>
        <end position="114"/>
    </location>
</feature>
<feature type="transmembrane region" description="Helical" evidence="7">
    <location>
        <begin position="120"/>
        <end position="141"/>
    </location>
</feature>
<dbReference type="SUPFAM" id="SSF144091">
    <property type="entry name" value="Rhomboid-like"/>
    <property type="match status" value="1"/>
</dbReference>
<reference evidence="9 10" key="1">
    <citation type="submission" date="2024-03" db="EMBL/GenBank/DDBJ databases">
        <title>Bacilli Hybrid Assemblies.</title>
        <authorList>
            <person name="Kovac J."/>
        </authorList>
    </citation>
    <scope>NUCLEOTIDE SEQUENCE [LARGE SCALE GENOMIC DNA]</scope>
    <source>
        <strain evidence="9 10">FSL R7-0666</strain>
    </source>
</reference>
<dbReference type="EC" id="3.4.21.-" evidence="9"/>
<evidence type="ECO:0000256" key="4">
    <source>
        <dbReference type="ARBA" id="ARBA00022801"/>
    </source>
</evidence>
<gene>
    <name evidence="9" type="ORF">MKY91_03515</name>
</gene>
<evidence type="ECO:0000256" key="7">
    <source>
        <dbReference type="SAM" id="Phobius"/>
    </source>
</evidence>
<dbReference type="PANTHER" id="PTHR43731:SF14">
    <property type="entry name" value="PRESENILIN-ASSOCIATED RHOMBOID-LIKE PROTEIN, MITOCHONDRIAL"/>
    <property type="match status" value="1"/>
</dbReference>
<comment type="caution">
    <text evidence="9">The sequence shown here is derived from an EMBL/GenBank/DDBJ whole genome shotgun (WGS) entry which is preliminary data.</text>
</comment>
<feature type="domain" description="Peptidase S54 rhomboid" evidence="8">
    <location>
        <begin position="55"/>
        <end position="189"/>
    </location>
</feature>